<keyword evidence="2" id="KW-1185">Reference proteome</keyword>
<organism evidence="1 2">
    <name type="scientific">Penicillium subrubescens</name>
    <dbReference type="NCBI Taxonomy" id="1316194"/>
    <lineage>
        <taxon>Eukaryota</taxon>
        <taxon>Fungi</taxon>
        <taxon>Dikarya</taxon>
        <taxon>Ascomycota</taxon>
        <taxon>Pezizomycotina</taxon>
        <taxon>Eurotiomycetes</taxon>
        <taxon>Eurotiomycetidae</taxon>
        <taxon>Eurotiales</taxon>
        <taxon>Aspergillaceae</taxon>
        <taxon>Penicillium</taxon>
    </lineage>
</organism>
<gene>
    <name evidence="1" type="ORF">PENSUB_7974</name>
</gene>
<evidence type="ECO:0000313" key="2">
    <source>
        <dbReference type="Proteomes" id="UP000186955"/>
    </source>
</evidence>
<protein>
    <submittedName>
        <fullName evidence="1">Uncharacterized protein</fullName>
    </submittedName>
</protein>
<dbReference type="Proteomes" id="UP000186955">
    <property type="component" value="Unassembled WGS sequence"/>
</dbReference>
<sequence length="93" mass="10015">MTDADLVCDLKPIESQIGQWSQEQDEPQISSAISSMMDTLLEVLRRLEAEGACVCTHQSQQASGPQEEASFGGLSAMSVTEIPGMWNPSSISL</sequence>
<name>A0A1Q5TJW7_9EURO</name>
<dbReference type="AlphaFoldDB" id="A0A1Q5TJW7"/>
<evidence type="ECO:0000313" key="1">
    <source>
        <dbReference type="EMBL" id="OKP00517.1"/>
    </source>
</evidence>
<proteinExistence type="predicted"/>
<comment type="caution">
    <text evidence="1">The sequence shown here is derived from an EMBL/GenBank/DDBJ whole genome shotgun (WGS) entry which is preliminary data.</text>
</comment>
<accession>A0A1Q5TJW7</accession>
<dbReference type="EMBL" id="MNBE01000647">
    <property type="protein sequence ID" value="OKP00517.1"/>
    <property type="molecule type" value="Genomic_DNA"/>
</dbReference>
<reference evidence="1 2" key="1">
    <citation type="submission" date="2016-10" db="EMBL/GenBank/DDBJ databases">
        <title>Genome sequence of the ascomycete fungus Penicillium subrubescens.</title>
        <authorList>
            <person name="De Vries R.P."/>
            <person name="Peng M."/>
            <person name="Dilokpimol A."/>
            <person name="Hilden K."/>
            <person name="Makela M.R."/>
            <person name="Grigoriev I."/>
            <person name="Riley R."/>
            <person name="Granchi Z."/>
        </authorList>
    </citation>
    <scope>NUCLEOTIDE SEQUENCE [LARGE SCALE GENOMIC DNA]</scope>
    <source>
        <strain evidence="1 2">CBS 132785</strain>
    </source>
</reference>